<proteinExistence type="inferred from homology"/>
<gene>
    <name evidence="6" type="ORF">BJY01DRAFT_253291</name>
</gene>
<reference evidence="6 7" key="1">
    <citation type="submission" date="2024-07" db="EMBL/GenBank/DDBJ databases">
        <title>Section-level genome sequencing and comparative genomics of Aspergillus sections Usti and Cavernicolus.</title>
        <authorList>
            <consortium name="Lawrence Berkeley National Laboratory"/>
            <person name="Nybo J.L."/>
            <person name="Vesth T.C."/>
            <person name="Theobald S."/>
            <person name="Frisvad J.C."/>
            <person name="Larsen T.O."/>
            <person name="Kjaerboelling I."/>
            <person name="Rothschild-Mancinelli K."/>
            <person name="Lyhne E.K."/>
            <person name="Kogle M.E."/>
            <person name="Barry K."/>
            <person name="Clum A."/>
            <person name="Na H."/>
            <person name="Ledsgaard L."/>
            <person name="Lin J."/>
            <person name="Lipzen A."/>
            <person name="Kuo A."/>
            <person name="Riley R."/>
            <person name="Mondo S."/>
            <person name="Labutti K."/>
            <person name="Haridas S."/>
            <person name="Pangalinan J."/>
            <person name="Salamov A.A."/>
            <person name="Simmons B.A."/>
            <person name="Magnuson J.K."/>
            <person name="Chen J."/>
            <person name="Drula E."/>
            <person name="Henrissat B."/>
            <person name="Wiebenga A."/>
            <person name="Lubbers R.J."/>
            <person name="Gomes A.C."/>
            <person name="Makela M.R."/>
            <person name="Stajich J."/>
            <person name="Grigoriev I.V."/>
            <person name="Mortensen U.H."/>
            <person name="De Vries R.P."/>
            <person name="Baker S.E."/>
            <person name="Andersen M.R."/>
        </authorList>
    </citation>
    <scope>NUCLEOTIDE SEQUENCE [LARGE SCALE GENOMIC DNA]</scope>
    <source>
        <strain evidence="6 7">CBS 123904</strain>
    </source>
</reference>
<evidence type="ECO:0000313" key="6">
    <source>
        <dbReference type="EMBL" id="KAL2833963.1"/>
    </source>
</evidence>
<dbReference type="PANTHER" id="PTHR11877:SF46">
    <property type="entry name" value="TYPE III POLYKETIDE SYNTHASE A"/>
    <property type="match status" value="1"/>
</dbReference>
<evidence type="ECO:0000256" key="3">
    <source>
        <dbReference type="RuleBase" id="RU003633"/>
    </source>
</evidence>
<dbReference type="Pfam" id="PF00195">
    <property type="entry name" value="Chal_sti_synt_N"/>
    <property type="match status" value="1"/>
</dbReference>
<feature type="domain" description="Chalcone/stilbene synthase C-terminal" evidence="5">
    <location>
        <begin position="342"/>
        <end position="420"/>
    </location>
</feature>
<feature type="domain" description="Chalcone/stilbene synthase N-terminal" evidence="4">
    <location>
        <begin position="76"/>
        <end position="230"/>
    </location>
</feature>
<evidence type="ECO:0000259" key="4">
    <source>
        <dbReference type="Pfam" id="PF00195"/>
    </source>
</evidence>
<keyword evidence="2 3" id="KW-0808">Transferase</keyword>
<dbReference type="InterPro" id="IPR016039">
    <property type="entry name" value="Thiolase-like"/>
</dbReference>
<sequence length="430" mass="45879">MPASTGLYITGLGHQYPPYLQTPDKLDEFASRFYDTERPSLKKLLAVTHNTGIASRSSVQPYTPGTSSFAMGPTPPTITEIDTFYRAAGVDLTAQACKKALRDARTPASKITHTAAVTATSQGCPGFDLLVAQRLGLAISSSSPSRTKSVQRILIQGVGCAGGTAVLRAAAQLAQAATLRGEAARILAFACELCTPNVRHDLSEAAACGDPADVSIVAALFSDAAGAFVLCNGIALDEDREDKCNTGEGEEDEVRPWYELLEWGCDVIPDTVGLMGFVTEADGYRTILSRQVPEQAKIAIGPMFASLLPGYQKQLQRQIIQSSSSSAGPSAEQDPAPLTVHDFDWALHPGGAAIIDGAKEALNLSEDHVKTSRETYRTRGNSSSPTVLILLDKLKSAGQREHVVMTSFGPGITIEMALLRRSERDDDYGY</sequence>
<evidence type="ECO:0000256" key="1">
    <source>
        <dbReference type="ARBA" id="ARBA00005531"/>
    </source>
</evidence>
<accession>A0ABR4J1Q2</accession>
<dbReference type="PIRSF" id="PIRSF000451">
    <property type="entry name" value="PKS_III"/>
    <property type="match status" value="1"/>
</dbReference>
<evidence type="ECO:0000256" key="2">
    <source>
        <dbReference type="ARBA" id="ARBA00022679"/>
    </source>
</evidence>
<evidence type="ECO:0000259" key="5">
    <source>
        <dbReference type="Pfam" id="PF02797"/>
    </source>
</evidence>
<dbReference type="SUPFAM" id="SSF53901">
    <property type="entry name" value="Thiolase-like"/>
    <property type="match status" value="2"/>
</dbReference>
<keyword evidence="3" id="KW-0012">Acyltransferase</keyword>
<dbReference type="InterPro" id="IPR011141">
    <property type="entry name" value="Polyketide_synthase_type-III"/>
</dbReference>
<comment type="similarity">
    <text evidence="1 3">Belongs to the thiolase-like superfamily. Chalcone/stilbene synthases family.</text>
</comment>
<dbReference type="Pfam" id="PF02797">
    <property type="entry name" value="Chal_sti_synt_C"/>
    <property type="match status" value="1"/>
</dbReference>
<evidence type="ECO:0000313" key="7">
    <source>
        <dbReference type="Proteomes" id="UP001610446"/>
    </source>
</evidence>
<dbReference type="PANTHER" id="PTHR11877">
    <property type="entry name" value="HYDROXYMETHYLGLUTARYL-COA SYNTHASE"/>
    <property type="match status" value="1"/>
</dbReference>
<comment type="caution">
    <text evidence="6">The sequence shown here is derived from an EMBL/GenBank/DDBJ whole genome shotgun (WGS) entry which is preliminary data.</text>
</comment>
<dbReference type="InterPro" id="IPR012328">
    <property type="entry name" value="Chalcone/stilbene_synt_C"/>
</dbReference>
<protein>
    <submittedName>
        <fullName evidence="6">Thiolase-like protein</fullName>
    </submittedName>
</protein>
<keyword evidence="7" id="KW-1185">Reference proteome</keyword>
<dbReference type="InterPro" id="IPR001099">
    <property type="entry name" value="Chalcone/stilbene_synt_N"/>
</dbReference>
<dbReference type="EMBL" id="JBFXLU010000233">
    <property type="protein sequence ID" value="KAL2833963.1"/>
    <property type="molecule type" value="Genomic_DNA"/>
</dbReference>
<dbReference type="Proteomes" id="UP001610446">
    <property type="component" value="Unassembled WGS sequence"/>
</dbReference>
<name>A0ABR4J1Q2_9EURO</name>
<dbReference type="Gene3D" id="3.40.47.10">
    <property type="match status" value="2"/>
</dbReference>
<organism evidence="6 7">
    <name type="scientific">Aspergillus pseudoustus</name>
    <dbReference type="NCBI Taxonomy" id="1810923"/>
    <lineage>
        <taxon>Eukaryota</taxon>
        <taxon>Fungi</taxon>
        <taxon>Dikarya</taxon>
        <taxon>Ascomycota</taxon>
        <taxon>Pezizomycotina</taxon>
        <taxon>Eurotiomycetes</taxon>
        <taxon>Eurotiomycetidae</taxon>
        <taxon>Eurotiales</taxon>
        <taxon>Aspergillaceae</taxon>
        <taxon>Aspergillus</taxon>
        <taxon>Aspergillus subgen. Nidulantes</taxon>
    </lineage>
</organism>